<evidence type="ECO:0000313" key="2">
    <source>
        <dbReference type="Proteomes" id="UP000231025"/>
    </source>
</evidence>
<protein>
    <recommendedName>
        <fullName evidence="3">N-acetyltransferase domain-containing protein</fullName>
    </recommendedName>
</protein>
<proteinExistence type="predicted"/>
<accession>A0A2G9Y7B0</accession>
<reference evidence="1 2" key="1">
    <citation type="submission" date="2017-09" db="EMBL/GenBank/DDBJ databases">
        <title>Depth-based differentiation of microbial function through sediment-hosted aquifers and enrichment of novel symbionts in the deep terrestrial subsurface.</title>
        <authorList>
            <person name="Probst A.J."/>
            <person name="Ladd B."/>
            <person name="Jarett J.K."/>
            <person name="Geller-Mcgrath D.E."/>
            <person name="Sieber C.M."/>
            <person name="Emerson J.B."/>
            <person name="Anantharaman K."/>
            <person name="Thomas B.C."/>
            <person name="Malmstrom R."/>
            <person name="Stieglmeier M."/>
            <person name="Klingl A."/>
            <person name="Woyke T."/>
            <person name="Ryan C.M."/>
            <person name="Banfield J.F."/>
        </authorList>
    </citation>
    <scope>NUCLEOTIDE SEQUENCE [LARGE SCALE GENOMIC DNA]</scope>
    <source>
        <strain evidence="1">CG23_combo_of_CG06-09_8_20_14_all_35_49</strain>
    </source>
</reference>
<dbReference type="EMBL" id="PCRE01000022">
    <property type="protein sequence ID" value="PIP15094.1"/>
    <property type="molecule type" value="Genomic_DNA"/>
</dbReference>
<evidence type="ECO:0008006" key="3">
    <source>
        <dbReference type="Google" id="ProtNLM"/>
    </source>
</evidence>
<organism evidence="1 2">
    <name type="scientific">Candidatus Roizmanbacteria bacterium CG23_combo_of_CG06-09_8_20_14_all_35_49</name>
    <dbReference type="NCBI Taxonomy" id="1974863"/>
    <lineage>
        <taxon>Bacteria</taxon>
        <taxon>Candidatus Roizmaniibacteriota</taxon>
    </lineage>
</organism>
<dbReference type="Gene3D" id="3.40.630.30">
    <property type="match status" value="1"/>
</dbReference>
<gene>
    <name evidence="1" type="ORF">COX47_01585</name>
</gene>
<dbReference type="AlphaFoldDB" id="A0A2G9Y7B0"/>
<evidence type="ECO:0000313" key="1">
    <source>
        <dbReference type="EMBL" id="PIP15094.1"/>
    </source>
</evidence>
<name>A0A2G9Y7B0_9BACT</name>
<dbReference type="Proteomes" id="UP000231025">
    <property type="component" value="Unassembled WGS sequence"/>
</dbReference>
<dbReference type="InterPro" id="IPR016181">
    <property type="entry name" value="Acyl_CoA_acyltransferase"/>
</dbReference>
<comment type="caution">
    <text evidence="1">The sequence shown here is derived from an EMBL/GenBank/DDBJ whole genome shotgun (WGS) entry which is preliminary data.</text>
</comment>
<sequence>MIAIGQKLFDQDVNFAKKQGFTKIVLNTHELMHRAHSFYEKNNSIRIGKKGEKYIYEKKL</sequence>
<dbReference type="SUPFAM" id="SSF55729">
    <property type="entry name" value="Acyl-CoA N-acyltransferases (Nat)"/>
    <property type="match status" value="1"/>
</dbReference>